<dbReference type="PROSITE" id="PS50026">
    <property type="entry name" value="EGF_3"/>
    <property type="match status" value="1"/>
</dbReference>
<evidence type="ECO:0000256" key="6">
    <source>
        <dbReference type="SAM" id="MobiDB-lite"/>
    </source>
</evidence>
<dbReference type="InterPro" id="IPR000152">
    <property type="entry name" value="EGF-type_Asp/Asn_hydroxyl_site"/>
</dbReference>
<dbReference type="InterPro" id="IPR000177">
    <property type="entry name" value="Apple"/>
</dbReference>
<keyword evidence="2" id="KW-0677">Repeat</keyword>
<reference evidence="9 10" key="2">
    <citation type="submission" date="2017-10" db="EMBL/GenBank/DDBJ databases">
        <title>Consistent, comparative and evidence-based genome annotation and re-annotation for the closely-related species, Cryptosporidium parvum, C. hominis and C. tyzzeri.</title>
        <authorList>
            <person name="Baptista R.P."/>
            <person name="Li Y."/>
            <person name="Sateriale A."/>
            <person name="Striepen B."/>
            <person name="Kissinger J.C."/>
        </authorList>
    </citation>
    <scope>NUCLEOTIDE SEQUENCE [LARGE SCALE GENOMIC DNA]</scope>
    <source>
        <strain evidence="9">30976</strain>
    </source>
</reference>
<dbReference type="PANTHER" id="PTHR24034">
    <property type="entry name" value="EGF-LIKE DOMAIN-CONTAINING PROTEIN"/>
    <property type="match status" value="1"/>
</dbReference>
<accession>A0ABX5BCJ4</accession>
<evidence type="ECO:0000259" key="7">
    <source>
        <dbReference type="PROSITE" id="PS50026"/>
    </source>
</evidence>
<keyword evidence="5" id="KW-0175">Coiled coil</keyword>
<organism evidence="9 10">
    <name type="scientific">Cryptosporidium hominis</name>
    <dbReference type="NCBI Taxonomy" id="237895"/>
    <lineage>
        <taxon>Eukaryota</taxon>
        <taxon>Sar</taxon>
        <taxon>Alveolata</taxon>
        <taxon>Apicomplexa</taxon>
        <taxon>Conoidasida</taxon>
        <taxon>Coccidia</taxon>
        <taxon>Eucoccidiorida</taxon>
        <taxon>Eimeriorina</taxon>
        <taxon>Cryptosporidiidae</taxon>
        <taxon>Cryptosporidium</taxon>
    </lineage>
</organism>
<dbReference type="SUPFAM" id="SSF57196">
    <property type="entry name" value="EGF/Laminin"/>
    <property type="match status" value="2"/>
</dbReference>
<dbReference type="SUPFAM" id="SSF57184">
    <property type="entry name" value="Growth factor receptor domain"/>
    <property type="match status" value="1"/>
</dbReference>
<dbReference type="PROSITE" id="PS00010">
    <property type="entry name" value="ASX_HYDROXYL"/>
    <property type="match status" value="1"/>
</dbReference>
<dbReference type="SUPFAM" id="SSF57414">
    <property type="entry name" value="Hairpin loop containing domain-like"/>
    <property type="match status" value="1"/>
</dbReference>
<feature type="domain" description="EGF-like" evidence="7">
    <location>
        <begin position="40"/>
        <end position="80"/>
    </location>
</feature>
<dbReference type="PROSITE" id="PS50948">
    <property type="entry name" value="PAN"/>
    <property type="match status" value="1"/>
</dbReference>
<dbReference type="Proteomes" id="UP001429100">
    <property type="component" value="Unassembled WGS sequence"/>
</dbReference>
<dbReference type="SMART" id="SM00223">
    <property type="entry name" value="APPLE"/>
    <property type="match status" value="1"/>
</dbReference>
<evidence type="ECO:0000313" key="10">
    <source>
        <dbReference type="Proteomes" id="UP001429100"/>
    </source>
</evidence>
<dbReference type="Pfam" id="PF00024">
    <property type="entry name" value="PAN_1"/>
    <property type="match status" value="1"/>
</dbReference>
<dbReference type="InterPro" id="IPR018097">
    <property type="entry name" value="EGF_Ca-bd_CS"/>
</dbReference>
<dbReference type="EMBL" id="JTAI01000039">
    <property type="protein sequence ID" value="PPS95142.1"/>
    <property type="molecule type" value="Genomic_DNA"/>
</dbReference>
<proteinExistence type="predicted"/>
<dbReference type="InterPro" id="IPR000742">
    <property type="entry name" value="EGF"/>
</dbReference>
<evidence type="ECO:0000256" key="5">
    <source>
        <dbReference type="SAM" id="Coils"/>
    </source>
</evidence>
<evidence type="ECO:0000256" key="1">
    <source>
        <dbReference type="ARBA" id="ARBA00022536"/>
    </source>
</evidence>
<feature type="coiled-coil region" evidence="5">
    <location>
        <begin position="217"/>
        <end position="244"/>
    </location>
</feature>
<dbReference type="PANTHER" id="PTHR24034:SF200">
    <property type="entry name" value="EGF-LIKE AND EMI DOMAIN-CONTAINING PROTEIN 1"/>
    <property type="match status" value="1"/>
</dbReference>
<keyword evidence="3" id="KW-1015">Disulfide bond</keyword>
<evidence type="ECO:0000256" key="4">
    <source>
        <dbReference type="PROSITE-ProRule" id="PRU00076"/>
    </source>
</evidence>
<comment type="caution">
    <text evidence="4">Lacks conserved residue(s) required for the propagation of feature annotation.</text>
</comment>
<dbReference type="InterPro" id="IPR001881">
    <property type="entry name" value="EGF-like_Ca-bd_dom"/>
</dbReference>
<dbReference type="Pfam" id="PF07645">
    <property type="entry name" value="EGF_CA"/>
    <property type="match status" value="2"/>
</dbReference>
<feature type="domain" description="Apple" evidence="8">
    <location>
        <begin position="272"/>
        <end position="340"/>
    </location>
</feature>
<dbReference type="InterPro" id="IPR003609">
    <property type="entry name" value="Pan_app"/>
</dbReference>
<dbReference type="InterPro" id="IPR050751">
    <property type="entry name" value="ECM_structural_protein"/>
</dbReference>
<name>A0ABX5BCJ4_CRYHO</name>
<dbReference type="Gene3D" id="2.10.25.10">
    <property type="entry name" value="Laminin"/>
    <property type="match status" value="4"/>
</dbReference>
<dbReference type="CDD" id="cd01100">
    <property type="entry name" value="APPLE_Factor_XI_like"/>
    <property type="match status" value="1"/>
</dbReference>
<dbReference type="SMART" id="SM00179">
    <property type="entry name" value="EGF_CA"/>
    <property type="match status" value="3"/>
</dbReference>
<dbReference type="Pfam" id="PF12662">
    <property type="entry name" value="cEGF"/>
    <property type="match status" value="1"/>
</dbReference>
<evidence type="ECO:0000256" key="2">
    <source>
        <dbReference type="ARBA" id="ARBA00022737"/>
    </source>
</evidence>
<dbReference type="PROSITE" id="PS01187">
    <property type="entry name" value="EGF_CA"/>
    <property type="match status" value="2"/>
</dbReference>
<gene>
    <name evidence="9" type="ORF">GY17_00002109</name>
</gene>
<keyword evidence="1 4" id="KW-0245">EGF-like domain</keyword>
<reference evidence="9 10" key="1">
    <citation type="submission" date="2014-11" db="EMBL/GenBank/DDBJ databases">
        <title>Comparative genomic analysis of Cryptosporidium hominis reveals occurrence of genetic recombination in virulent subtypes.</title>
        <authorList>
            <person name="Guo Y."/>
            <person name="Tang K."/>
            <person name="Frace M."/>
            <person name="Li N."/>
            <person name="Roellig D.M."/>
            <person name="Sammons S."/>
            <person name="Knipe K."/>
            <person name="Rowe L."/>
            <person name="Feng Y."/>
            <person name="Xiao L."/>
        </authorList>
    </citation>
    <scope>NUCLEOTIDE SEQUENCE [LARGE SCALE GENOMIC DNA]</scope>
    <source>
        <strain evidence="9">30976</strain>
    </source>
</reference>
<dbReference type="InterPro" id="IPR026823">
    <property type="entry name" value="cEGF"/>
</dbReference>
<dbReference type="InterPro" id="IPR049883">
    <property type="entry name" value="NOTCH1_EGF-like"/>
</dbReference>
<dbReference type="Gene3D" id="3.50.4.10">
    <property type="entry name" value="Hepatocyte Growth Factor"/>
    <property type="match status" value="1"/>
</dbReference>
<sequence>MGIHTCEPKTQRCINTIGSYECECLSGFRKHEQRLNVCVDIDECMELSVCPSSTLCINTEGSFKCECLDRELIFDQGRCRPINKCTDFNGRLNDCSQNCVLGSDGRGKCECNPGFKLHEDRKTCVDINECEENNPCDLSISSCINIPGSYICDCFKSAGYMTSPINNKICININECEEDPMICGDLNMCCKDLAPPDKYECVFPSINSEVINRIDVNNHLKEGMKNVEGEHKNLENNSKYIQNNKISRKWIETNKEYGNNADSIASNNNSGCYDSDIEYPGYTIQILHSLTSAFDCQLQCQVDLGCDFFTYDMMNRVCLFKAAKSEPKESPGMISGPKYCNYKKISKNKLFPLDSASSQSSLLRRMSSNNNSNKPNQISDNKCPPGFNFAYDIWRKQKNKRTMEVIQKQFGTKQMNSINPVDISEGLQSNTNFMANQINQWYDVFSNVPTTFSNTTKQTNKSVPKLESSNINPGFIAGGIPPPPRGTNFPYNEHYKFNQYQDQNSQIPHKHGHNTPIYGMKSDNSIT</sequence>
<dbReference type="CDD" id="cd00054">
    <property type="entry name" value="EGF_CA"/>
    <property type="match status" value="3"/>
</dbReference>
<protein>
    <submittedName>
        <fullName evidence="9">Apple/EGF-like/Apple domain containing extracellular protein</fullName>
    </submittedName>
</protein>
<dbReference type="InterPro" id="IPR009030">
    <property type="entry name" value="Growth_fac_rcpt_cys_sf"/>
</dbReference>
<evidence type="ECO:0000259" key="8">
    <source>
        <dbReference type="PROSITE" id="PS50948"/>
    </source>
</evidence>
<keyword evidence="10" id="KW-1185">Reference proteome</keyword>
<feature type="region of interest" description="Disordered" evidence="6">
    <location>
        <begin position="362"/>
        <end position="381"/>
    </location>
</feature>
<evidence type="ECO:0000313" key="9">
    <source>
        <dbReference type="EMBL" id="PPS95142.1"/>
    </source>
</evidence>
<comment type="caution">
    <text evidence="9">The sequence shown here is derived from an EMBL/GenBank/DDBJ whole genome shotgun (WGS) entry which is preliminary data.</text>
</comment>
<dbReference type="SMART" id="SM00181">
    <property type="entry name" value="EGF"/>
    <property type="match status" value="4"/>
</dbReference>
<evidence type="ECO:0000256" key="3">
    <source>
        <dbReference type="ARBA" id="ARBA00023157"/>
    </source>
</evidence>